<dbReference type="InterPro" id="IPR023366">
    <property type="entry name" value="ATP_synth_asu-like_sf"/>
</dbReference>
<organism evidence="2 3">
    <name type="scientific">Flexistipes sinusarabici</name>
    <dbReference type="NCBI Taxonomy" id="2352"/>
    <lineage>
        <taxon>Bacteria</taxon>
        <taxon>Pseudomonadati</taxon>
        <taxon>Deferribacterota</taxon>
        <taxon>Deferribacteres</taxon>
        <taxon>Deferribacterales</taxon>
        <taxon>Flexistipitaceae</taxon>
        <taxon>Flexistipes</taxon>
    </lineage>
</organism>
<dbReference type="GO" id="GO:0046034">
    <property type="term" value="P:ATP metabolic process"/>
    <property type="evidence" value="ECO:0007669"/>
    <property type="project" value="InterPro"/>
</dbReference>
<accession>A0A3D5QCN7</accession>
<name>A0A3D5QCN7_FLESI</name>
<dbReference type="Pfam" id="PF02874">
    <property type="entry name" value="ATP-synt_ab_N"/>
    <property type="match status" value="1"/>
</dbReference>
<dbReference type="GO" id="GO:1902600">
    <property type="term" value="P:proton transmembrane transport"/>
    <property type="evidence" value="ECO:0007669"/>
    <property type="project" value="InterPro"/>
</dbReference>
<sequence length="57" mass="6233">MKGKLIGISGYIVKARLPEAGIYDRVLVGERELTGEIIKISGEDVIIQVYEDTRGLG</sequence>
<proteinExistence type="predicted"/>
<feature type="non-terminal residue" evidence="2">
    <location>
        <position position="57"/>
    </location>
</feature>
<dbReference type="Proteomes" id="UP000262325">
    <property type="component" value="Unassembled WGS sequence"/>
</dbReference>
<evidence type="ECO:0000259" key="1">
    <source>
        <dbReference type="Pfam" id="PF02874"/>
    </source>
</evidence>
<comment type="caution">
    <text evidence="2">The sequence shown here is derived from an EMBL/GenBank/DDBJ whole genome shotgun (WGS) entry which is preliminary data.</text>
</comment>
<feature type="domain" description="ATPase F1/V1/A1 complex alpha/beta subunit N-terminal" evidence="1">
    <location>
        <begin position="7"/>
        <end position="56"/>
    </location>
</feature>
<evidence type="ECO:0000313" key="3">
    <source>
        <dbReference type="Proteomes" id="UP000262325"/>
    </source>
</evidence>
<evidence type="ECO:0000313" key="2">
    <source>
        <dbReference type="EMBL" id="HCW93039.1"/>
    </source>
</evidence>
<dbReference type="InterPro" id="IPR004100">
    <property type="entry name" value="ATPase_F1/V1/A1_a/bsu_N"/>
</dbReference>
<protein>
    <submittedName>
        <fullName evidence="2">V-type ATP synthase subunit A</fullName>
    </submittedName>
</protein>
<dbReference type="AlphaFoldDB" id="A0A3D5QCN7"/>
<reference evidence="2 3" key="1">
    <citation type="journal article" date="2018" name="Nat. Biotechnol.">
        <title>A standardized bacterial taxonomy based on genome phylogeny substantially revises the tree of life.</title>
        <authorList>
            <person name="Parks D.H."/>
            <person name="Chuvochina M."/>
            <person name="Waite D.W."/>
            <person name="Rinke C."/>
            <person name="Skarshewski A."/>
            <person name="Chaumeil P.A."/>
            <person name="Hugenholtz P."/>
        </authorList>
    </citation>
    <scope>NUCLEOTIDE SEQUENCE [LARGE SCALE GENOMIC DNA]</scope>
    <source>
        <strain evidence="2">UBA8672</strain>
    </source>
</reference>
<dbReference type="EMBL" id="DPPF01000103">
    <property type="protein sequence ID" value="HCW93039.1"/>
    <property type="molecule type" value="Genomic_DNA"/>
</dbReference>
<gene>
    <name evidence="2" type="ORF">DHM44_05100</name>
</gene>
<dbReference type="Gene3D" id="2.40.30.20">
    <property type="match status" value="1"/>
</dbReference>